<feature type="domain" description="TadE-like" evidence="2">
    <location>
        <begin position="22"/>
        <end position="54"/>
    </location>
</feature>
<evidence type="ECO:0000313" key="3">
    <source>
        <dbReference type="EMBL" id="SLN27889.1"/>
    </source>
</evidence>
<sequence>MMFLRLIARLRRFRRREDGNPTVEFVLIFPIFMVLMVSAFESGLLMVRQMMLERGLDLSVRAVRLGTGDMIENDELRRMICNTTGIIPDCMSQVKVEMIRLDPRAFDRPDPAPDCVNRDEAAQVNRTFQNGQNHELMVLRVCALFDPIFPNFGLGVRLKEQRGDHYALVSTSVFVMEPG</sequence>
<gene>
    <name evidence="3" type="ORF">ROA7023_00915</name>
</gene>
<dbReference type="AlphaFoldDB" id="A0A1Y5RYH6"/>
<dbReference type="EMBL" id="FWFZ01000003">
    <property type="protein sequence ID" value="SLN27889.1"/>
    <property type="molecule type" value="Genomic_DNA"/>
</dbReference>
<protein>
    <submittedName>
        <fullName evidence="3">TadE-like protein</fullName>
    </submittedName>
</protein>
<dbReference type="Pfam" id="PF07811">
    <property type="entry name" value="TadE"/>
    <property type="match status" value="1"/>
</dbReference>
<proteinExistence type="predicted"/>
<evidence type="ECO:0000313" key="4">
    <source>
        <dbReference type="Proteomes" id="UP000193900"/>
    </source>
</evidence>
<keyword evidence="4" id="KW-1185">Reference proteome</keyword>
<keyword evidence="1" id="KW-1133">Transmembrane helix</keyword>
<organism evidence="3 4">
    <name type="scientific">Roseisalinus antarcticus</name>
    <dbReference type="NCBI Taxonomy" id="254357"/>
    <lineage>
        <taxon>Bacteria</taxon>
        <taxon>Pseudomonadati</taxon>
        <taxon>Pseudomonadota</taxon>
        <taxon>Alphaproteobacteria</taxon>
        <taxon>Rhodobacterales</taxon>
        <taxon>Roseobacteraceae</taxon>
        <taxon>Roseisalinus</taxon>
    </lineage>
</organism>
<keyword evidence="1" id="KW-0472">Membrane</keyword>
<accession>A0A1Y5RYH6</accession>
<dbReference type="Proteomes" id="UP000193900">
    <property type="component" value="Unassembled WGS sequence"/>
</dbReference>
<dbReference type="InterPro" id="IPR012495">
    <property type="entry name" value="TadE-like_dom"/>
</dbReference>
<evidence type="ECO:0000259" key="2">
    <source>
        <dbReference type="Pfam" id="PF07811"/>
    </source>
</evidence>
<feature type="transmembrane region" description="Helical" evidence="1">
    <location>
        <begin position="21"/>
        <end position="40"/>
    </location>
</feature>
<keyword evidence="1" id="KW-0812">Transmembrane</keyword>
<reference evidence="3 4" key="1">
    <citation type="submission" date="2017-03" db="EMBL/GenBank/DDBJ databases">
        <authorList>
            <person name="Afonso C.L."/>
            <person name="Miller P.J."/>
            <person name="Scott M.A."/>
            <person name="Spackman E."/>
            <person name="Goraichik I."/>
            <person name="Dimitrov K.M."/>
            <person name="Suarez D.L."/>
            <person name="Swayne D.E."/>
        </authorList>
    </citation>
    <scope>NUCLEOTIDE SEQUENCE [LARGE SCALE GENOMIC DNA]</scope>
    <source>
        <strain evidence="3 4">CECT 7023</strain>
    </source>
</reference>
<evidence type="ECO:0000256" key="1">
    <source>
        <dbReference type="SAM" id="Phobius"/>
    </source>
</evidence>
<name>A0A1Y5RYH6_9RHOB</name>